<evidence type="ECO:0000256" key="1">
    <source>
        <dbReference type="ARBA" id="ARBA00001286"/>
    </source>
</evidence>
<keyword evidence="4 8" id="KW-0808">Transferase</keyword>
<reference evidence="11 12" key="1">
    <citation type="submission" date="2023-07" db="EMBL/GenBank/DDBJ databases">
        <title>Sorghum-associated microbial communities from plants grown in Nebraska, USA.</title>
        <authorList>
            <person name="Schachtman D."/>
        </authorList>
    </citation>
    <scope>NUCLEOTIDE SEQUENCE [LARGE SCALE GENOMIC DNA]</scope>
    <source>
        <strain evidence="11 12">4249</strain>
    </source>
</reference>
<evidence type="ECO:0000256" key="3">
    <source>
        <dbReference type="ARBA" id="ARBA00022603"/>
    </source>
</evidence>
<dbReference type="GO" id="GO:0003908">
    <property type="term" value="F:methylated-DNA-[protein]-cysteine S-methyltransferase activity"/>
    <property type="evidence" value="ECO:0007669"/>
    <property type="project" value="UniProtKB-EC"/>
</dbReference>
<evidence type="ECO:0000256" key="6">
    <source>
        <dbReference type="ARBA" id="ARBA00023204"/>
    </source>
</evidence>
<dbReference type="GO" id="GO:0032259">
    <property type="term" value="P:methylation"/>
    <property type="evidence" value="ECO:0007669"/>
    <property type="project" value="UniProtKB-KW"/>
</dbReference>
<name>A0ABU1WG85_9BURK</name>
<comment type="catalytic activity">
    <reaction evidence="1 8">
        <text>a 4-O-methyl-thymidine in DNA + L-cysteinyl-[protein] = a thymidine in DNA + S-methyl-L-cysteinyl-[protein]</text>
        <dbReference type="Rhea" id="RHEA:53428"/>
        <dbReference type="Rhea" id="RHEA-COMP:10131"/>
        <dbReference type="Rhea" id="RHEA-COMP:10132"/>
        <dbReference type="Rhea" id="RHEA-COMP:13555"/>
        <dbReference type="Rhea" id="RHEA-COMP:13556"/>
        <dbReference type="ChEBI" id="CHEBI:29950"/>
        <dbReference type="ChEBI" id="CHEBI:82612"/>
        <dbReference type="ChEBI" id="CHEBI:137386"/>
        <dbReference type="ChEBI" id="CHEBI:137387"/>
        <dbReference type="EC" id="2.1.1.63"/>
    </reaction>
</comment>
<evidence type="ECO:0000313" key="11">
    <source>
        <dbReference type="EMBL" id="MDR7148280.1"/>
    </source>
</evidence>
<evidence type="ECO:0000256" key="8">
    <source>
        <dbReference type="HAMAP-Rule" id="MF_00772"/>
    </source>
</evidence>
<dbReference type="InterPro" id="IPR036217">
    <property type="entry name" value="MethylDNA_cys_MeTrfase_DNAb"/>
</dbReference>
<protein>
    <recommendedName>
        <fullName evidence="8">Methylated-DNA--protein-cysteine methyltransferase</fullName>
        <ecNumber evidence="8">2.1.1.63</ecNumber>
    </recommendedName>
    <alternativeName>
        <fullName evidence="8">6-O-methylguanine-DNA methyltransferase</fullName>
        <shortName evidence="8">MGMT</shortName>
    </alternativeName>
    <alternativeName>
        <fullName evidence="8">O-6-methylguanine-DNA-alkyltransferase</fullName>
    </alternativeName>
</protein>
<dbReference type="InterPro" id="IPR001497">
    <property type="entry name" value="MethylDNA_cys_MeTrfase_AS"/>
</dbReference>
<feature type="domain" description="Methylguanine DNA methyltransferase ribonuclease-like" evidence="10">
    <location>
        <begin position="6"/>
        <end position="78"/>
    </location>
</feature>
<evidence type="ECO:0000313" key="12">
    <source>
        <dbReference type="Proteomes" id="UP001265700"/>
    </source>
</evidence>
<comment type="function">
    <text evidence="8">Involved in the cellular defense against the biological effects of O6-methylguanine (O6-MeG) and O4-methylthymine (O4-MeT) in DNA. Repairs the methylated nucleobase in DNA by stoichiometrically transferring the methyl group to a cysteine residue in the enzyme. This is a suicide reaction: the enzyme is irreversibly inactivated.</text>
</comment>
<dbReference type="HAMAP" id="MF_00772">
    <property type="entry name" value="OGT"/>
    <property type="match status" value="1"/>
</dbReference>
<comment type="caution">
    <text evidence="11">The sequence shown here is derived from an EMBL/GenBank/DDBJ whole genome shotgun (WGS) entry which is preliminary data.</text>
</comment>
<evidence type="ECO:0000259" key="9">
    <source>
        <dbReference type="Pfam" id="PF01035"/>
    </source>
</evidence>
<dbReference type="InterPro" id="IPR023546">
    <property type="entry name" value="MGMT"/>
</dbReference>
<accession>A0ABU1WG85</accession>
<dbReference type="PROSITE" id="PS00374">
    <property type="entry name" value="MGMT"/>
    <property type="match status" value="1"/>
</dbReference>
<evidence type="ECO:0000259" key="10">
    <source>
        <dbReference type="Pfam" id="PF02870"/>
    </source>
</evidence>
<dbReference type="Pfam" id="PF01035">
    <property type="entry name" value="DNA_binding_1"/>
    <property type="match status" value="1"/>
</dbReference>
<feature type="active site" description="Nucleophile; methyl group acceptor" evidence="8">
    <location>
        <position position="134"/>
    </location>
</feature>
<dbReference type="SUPFAM" id="SSF46767">
    <property type="entry name" value="Methylated DNA-protein cysteine methyltransferase, C-terminal domain"/>
    <property type="match status" value="1"/>
</dbReference>
<keyword evidence="5 8" id="KW-0227">DNA damage</keyword>
<dbReference type="InterPro" id="IPR036388">
    <property type="entry name" value="WH-like_DNA-bd_sf"/>
</dbReference>
<keyword evidence="6 8" id="KW-0234">DNA repair</keyword>
<evidence type="ECO:0000256" key="7">
    <source>
        <dbReference type="ARBA" id="ARBA00049348"/>
    </source>
</evidence>
<dbReference type="InterPro" id="IPR014048">
    <property type="entry name" value="MethylDNA_cys_MeTrfase_DNA-bd"/>
</dbReference>
<dbReference type="InterPro" id="IPR036631">
    <property type="entry name" value="MGMT_N_sf"/>
</dbReference>
<dbReference type="EMBL" id="JAVDWU010000001">
    <property type="protein sequence ID" value="MDR7148280.1"/>
    <property type="molecule type" value="Genomic_DNA"/>
</dbReference>
<gene>
    <name evidence="11" type="ORF">J2W49_000208</name>
</gene>
<dbReference type="RefSeq" id="WP_310310617.1">
    <property type="nucleotide sequence ID" value="NZ_JAVDWU010000001.1"/>
</dbReference>
<comment type="miscellaneous">
    <text evidence="8">This enzyme catalyzes only one turnover and therefore is not strictly catalytic. According to one definition, an enzyme is a biocatalyst that acts repeatedly and over many reaction cycles.</text>
</comment>
<dbReference type="Pfam" id="PF02870">
    <property type="entry name" value="Methyltransf_1N"/>
    <property type="match status" value="1"/>
</dbReference>
<dbReference type="InterPro" id="IPR008332">
    <property type="entry name" value="MethylG_MeTrfase_N"/>
</dbReference>
<comment type="catalytic activity">
    <reaction evidence="7 8">
        <text>a 6-O-methyl-2'-deoxyguanosine in DNA + L-cysteinyl-[protein] = S-methyl-L-cysteinyl-[protein] + a 2'-deoxyguanosine in DNA</text>
        <dbReference type="Rhea" id="RHEA:24000"/>
        <dbReference type="Rhea" id="RHEA-COMP:10131"/>
        <dbReference type="Rhea" id="RHEA-COMP:10132"/>
        <dbReference type="Rhea" id="RHEA-COMP:11367"/>
        <dbReference type="Rhea" id="RHEA-COMP:11368"/>
        <dbReference type="ChEBI" id="CHEBI:29950"/>
        <dbReference type="ChEBI" id="CHEBI:82612"/>
        <dbReference type="ChEBI" id="CHEBI:85445"/>
        <dbReference type="ChEBI" id="CHEBI:85448"/>
        <dbReference type="EC" id="2.1.1.63"/>
    </reaction>
</comment>
<dbReference type="Gene3D" id="3.30.160.70">
    <property type="entry name" value="Methylated DNA-protein cysteine methyltransferase domain"/>
    <property type="match status" value="1"/>
</dbReference>
<comment type="subcellular location">
    <subcellularLocation>
        <location evidence="8">Cytoplasm</location>
    </subcellularLocation>
</comment>
<dbReference type="EC" id="2.1.1.63" evidence="8"/>
<evidence type="ECO:0000256" key="4">
    <source>
        <dbReference type="ARBA" id="ARBA00022679"/>
    </source>
</evidence>
<evidence type="ECO:0000256" key="5">
    <source>
        <dbReference type="ARBA" id="ARBA00022763"/>
    </source>
</evidence>
<dbReference type="SUPFAM" id="SSF53155">
    <property type="entry name" value="Methylated DNA-protein cysteine methyltransferase domain"/>
    <property type="match status" value="1"/>
</dbReference>
<dbReference type="CDD" id="cd06445">
    <property type="entry name" value="ATase"/>
    <property type="match status" value="1"/>
</dbReference>
<keyword evidence="12" id="KW-1185">Reference proteome</keyword>
<dbReference type="Proteomes" id="UP001265700">
    <property type="component" value="Unassembled WGS sequence"/>
</dbReference>
<evidence type="ECO:0000256" key="2">
    <source>
        <dbReference type="ARBA" id="ARBA00022490"/>
    </source>
</evidence>
<keyword evidence="2 8" id="KW-0963">Cytoplasm</keyword>
<dbReference type="NCBIfam" id="TIGR00589">
    <property type="entry name" value="ogt"/>
    <property type="match status" value="1"/>
</dbReference>
<keyword evidence="3 8" id="KW-0489">Methyltransferase</keyword>
<organism evidence="11 12">
    <name type="scientific">Hydrogenophaga palleronii</name>
    <dbReference type="NCBI Taxonomy" id="65655"/>
    <lineage>
        <taxon>Bacteria</taxon>
        <taxon>Pseudomonadati</taxon>
        <taxon>Pseudomonadota</taxon>
        <taxon>Betaproteobacteria</taxon>
        <taxon>Burkholderiales</taxon>
        <taxon>Comamonadaceae</taxon>
        <taxon>Hydrogenophaga</taxon>
    </lineage>
</organism>
<proteinExistence type="inferred from homology"/>
<dbReference type="Gene3D" id="1.10.10.10">
    <property type="entry name" value="Winged helix-like DNA-binding domain superfamily/Winged helix DNA-binding domain"/>
    <property type="match status" value="1"/>
</dbReference>
<dbReference type="PANTHER" id="PTHR10815">
    <property type="entry name" value="METHYLATED-DNA--PROTEIN-CYSTEINE METHYLTRANSFERASE"/>
    <property type="match status" value="1"/>
</dbReference>
<feature type="domain" description="Methylated-DNA-[protein]-cysteine S-methyltransferase DNA binding" evidence="9">
    <location>
        <begin position="83"/>
        <end position="162"/>
    </location>
</feature>
<sequence>MTILAKHTVPSPLGPILLAASPGGLRGAWFNEQAHGPAASLVAQWQSQPEHPALLAAANQLNDYFLGERQSFDLPLDLTAGTPFQIAAWTTLLQIAWGNTISYSELAQRMGKPAAVRAAGTAIGRNPLSIFVPCHRVIGTNGSLTGYAGGLHRKQALLRLEQRDALP</sequence>
<dbReference type="PANTHER" id="PTHR10815:SF5">
    <property type="entry name" value="METHYLATED-DNA--PROTEIN-CYSTEINE METHYLTRANSFERASE"/>
    <property type="match status" value="1"/>
</dbReference>
<comment type="similarity">
    <text evidence="8">Belongs to the MGMT family.</text>
</comment>